<name>A0AAQ4EWD5_AMBAM</name>
<dbReference type="Proteomes" id="UP001321473">
    <property type="component" value="Unassembled WGS sequence"/>
</dbReference>
<evidence type="ECO:0000313" key="1">
    <source>
        <dbReference type="EMBL" id="KAK8778932.1"/>
    </source>
</evidence>
<reference evidence="1 2" key="1">
    <citation type="journal article" date="2023" name="Arcadia Sci">
        <title>De novo assembly of a long-read Amblyomma americanum tick genome.</title>
        <authorList>
            <person name="Chou S."/>
            <person name="Poskanzer K.E."/>
            <person name="Rollins M."/>
            <person name="Thuy-Boun P.S."/>
        </authorList>
    </citation>
    <scope>NUCLEOTIDE SEQUENCE [LARGE SCALE GENOMIC DNA]</scope>
    <source>
        <strain evidence="1">F_SG_1</strain>
        <tissue evidence="1">Salivary glands</tissue>
    </source>
</reference>
<dbReference type="EMBL" id="JARKHS020010286">
    <property type="protein sequence ID" value="KAK8778932.1"/>
    <property type="molecule type" value="Genomic_DNA"/>
</dbReference>
<evidence type="ECO:0000313" key="2">
    <source>
        <dbReference type="Proteomes" id="UP001321473"/>
    </source>
</evidence>
<gene>
    <name evidence="1" type="ORF">V5799_019727</name>
</gene>
<dbReference type="AlphaFoldDB" id="A0AAQ4EWD5"/>
<comment type="caution">
    <text evidence="1">The sequence shown here is derived from an EMBL/GenBank/DDBJ whole genome shotgun (WGS) entry which is preliminary data.</text>
</comment>
<proteinExistence type="predicted"/>
<sequence length="69" mass="7630">MVVISTFHTLTAFHSLLPRASGLTKEAPVEHNRLTWLRDTNQLLLLTALIPVSEAILNMLQVDSCETAS</sequence>
<protein>
    <submittedName>
        <fullName evidence="1">Uncharacterized protein</fullName>
    </submittedName>
</protein>
<accession>A0AAQ4EWD5</accession>
<organism evidence="1 2">
    <name type="scientific">Amblyomma americanum</name>
    <name type="common">Lone star tick</name>
    <dbReference type="NCBI Taxonomy" id="6943"/>
    <lineage>
        <taxon>Eukaryota</taxon>
        <taxon>Metazoa</taxon>
        <taxon>Ecdysozoa</taxon>
        <taxon>Arthropoda</taxon>
        <taxon>Chelicerata</taxon>
        <taxon>Arachnida</taxon>
        <taxon>Acari</taxon>
        <taxon>Parasitiformes</taxon>
        <taxon>Ixodida</taxon>
        <taxon>Ixodoidea</taxon>
        <taxon>Ixodidae</taxon>
        <taxon>Amblyomminae</taxon>
        <taxon>Amblyomma</taxon>
    </lineage>
</organism>
<keyword evidence="2" id="KW-1185">Reference proteome</keyword>